<dbReference type="GO" id="GO:0055085">
    <property type="term" value="P:transmembrane transport"/>
    <property type="evidence" value="ECO:0007669"/>
    <property type="project" value="InterPro"/>
</dbReference>
<dbReference type="InterPro" id="IPR051045">
    <property type="entry name" value="TonB-dependent_transducer"/>
</dbReference>
<dbReference type="GO" id="GO:0098797">
    <property type="term" value="C:plasma membrane protein complex"/>
    <property type="evidence" value="ECO:0007669"/>
    <property type="project" value="TreeGrafter"/>
</dbReference>
<evidence type="ECO:0000313" key="11">
    <source>
        <dbReference type="EMBL" id="TFH94100.1"/>
    </source>
</evidence>
<dbReference type="GO" id="GO:0015031">
    <property type="term" value="P:protein transport"/>
    <property type="evidence" value="ECO:0007669"/>
    <property type="project" value="UniProtKB-KW"/>
</dbReference>
<evidence type="ECO:0000256" key="4">
    <source>
        <dbReference type="ARBA" id="ARBA00022475"/>
    </source>
</evidence>
<dbReference type="Proteomes" id="UP000297225">
    <property type="component" value="Unassembled WGS sequence"/>
</dbReference>
<dbReference type="InterPro" id="IPR006260">
    <property type="entry name" value="TonB/TolA_C"/>
</dbReference>
<reference evidence="11 12" key="1">
    <citation type="submission" date="2019-03" db="EMBL/GenBank/DDBJ databases">
        <title>Porphyromonas levii Isolated from the Uterus of Dairy Cows.</title>
        <authorList>
            <person name="Francis A.M."/>
        </authorList>
    </citation>
    <scope>NUCLEOTIDE SEQUENCE [LARGE SCALE GENOMIC DNA]</scope>
    <source>
        <strain evidence="11 12">AF5678</strain>
    </source>
</reference>
<evidence type="ECO:0000256" key="9">
    <source>
        <dbReference type="ARBA" id="ARBA00023136"/>
    </source>
</evidence>
<accession>A0A4Y8WMZ6</accession>
<dbReference type="PANTHER" id="PTHR33446">
    <property type="entry name" value="PROTEIN TONB-RELATED"/>
    <property type="match status" value="1"/>
</dbReference>
<gene>
    <name evidence="11" type="ORF">E4P47_08945</name>
</gene>
<dbReference type="SUPFAM" id="SSF74653">
    <property type="entry name" value="TolA/TonB C-terminal domain"/>
    <property type="match status" value="2"/>
</dbReference>
<dbReference type="AlphaFoldDB" id="A0A4Y8WMZ6"/>
<dbReference type="CDD" id="cd07341">
    <property type="entry name" value="M56_BlaR1_MecR1_like"/>
    <property type="match status" value="1"/>
</dbReference>
<keyword evidence="6" id="KW-0812">Transmembrane</keyword>
<name>A0A4Y8WMZ6_9PORP</name>
<dbReference type="PROSITE" id="PS52015">
    <property type="entry name" value="TONB_CTD"/>
    <property type="match status" value="2"/>
</dbReference>
<dbReference type="InterPro" id="IPR008756">
    <property type="entry name" value="Peptidase_M56"/>
</dbReference>
<dbReference type="STRING" id="1122973.GCA_000379925_00822"/>
<keyword evidence="4" id="KW-1003">Cell membrane</keyword>
<evidence type="ECO:0000313" key="12">
    <source>
        <dbReference type="Proteomes" id="UP000297225"/>
    </source>
</evidence>
<evidence type="ECO:0000256" key="8">
    <source>
        <dbReference type="ARBA" id="ARBA00022989"/>
    </source>
</evidence>
<evidence type="ECO:0000256" key="5">
    <source>
        <dbReference type="ARBA" id="ARBA00022519"/>
    </source>
</evidence>
<organism evidence="11 12">
    <name type="scientific">Porphyromonas levii</name>
    <dbReference type="NCBI Taxonomy" id="28114"/>
    <lineage>
        <taxon>Bacteria</taxon>
        <taxon>Pseudomonadati</taxon>
        <taxon>Bacteroidota</taxon>
        <taxon>Bacteroidia</taxon>
        <taxon>Bacteroidales</taxon>
        <taxon>Porphyromonadaceae</taxon>
        <taxon>Porphyromonas</taxon>
    </lineage>
</organism>
<dbReference type="EMBL" id="SPNC01000189">
    <property type="protein sequence ID" value="TFH94100.1"/>
    <property type="molecule type" value="Genomic_DNA"/>
</dbReference>
<keyword evidence="8" id="KW-1133">Transmembrane helix</keyword>
<comment type="subcellular location">
    <subcellularLocation>
        <location evidence="1">Cell inner membrane</location>
        <topology evidence="1">Single-pass membrane protein</topology>
        <orientation evidence="1">Periplasmic side</orientation>
    </subcellularLocation>
</comment>
<feature type="domain" description="TonB C-terminal" evidence="10">
    <location>
        <begin position="325"/>
        <end position="421"/>
    </location>
</feature>
<dbReference type="RefSeq" id="WP_134849063.1">
    <property type="nucleotide sequence ID" value="NZ_CP197400.1"/>
</dbReference>
<comment type="caution">
    <text evidence="11">The sequence shown here is derived from an EMBL/GenBank/DDBJ whole genome shotgun (WGS) entry which is preliminary data.</text>
</comment>
<dbReference type="PANTHER" id="PTHR33446:SF2">
    <property type="entry name" value="PROTEIN TONB"/>
    <property type="match status" value="1"/>
</dbReference>
<dbReference type="Pfam" id="PF05569">
    <property type="entry name" value="Peptidase_M56"/>
    <property type="match status" value="1"/>
</dbReference>
<sequence>MVLLRYLALSGLGIALFYLIDRLILRKSTLLRTQRYYYVIAIVASLFLPLLPEITPWWQSRVAEANIPTFTIILEDEFVVTAEQSQSIDWWGVAKLVWLAGILVTGGWLLVGIVSIFRIQRHADHQHLPNSVNLYLTEAELAPFTFGKSIYIPRSLNDRTIIDSILLHELEHIQQRHYIDMLLGCVLQLVQWWNPFAWSMLQQQRNTLEYLADQGVLRLGKDRKTYQYHLLACTIGRMVQLPSLSFSMQNLKQRIVMMNSNKKSHKSLAVLYAVAALPVVALLLVGTQMITVKEALATETTEVAPPPEKDGEIFEFVEDMPEFPGGIGALMKWLGENIKYPEEAEKQNIQGRVMVHFVVETDGSVSNPQIARSVHESLDAEAVRVVAAMPKWTPGKAEGKPVRVRFTLPISFALKNKVTEGEKDKVYDYVDNVPEFPGGQAAMMKWLSENIKYPDVAVKENIQGRVMLSFVIETDGSLSDVKVVKGVHEALDAEAIRVVKMMPNWKPASLKDGTLARVAFVLPVQFRFAKEKTDTPDQNESK</sequence>
<feature type="domain" description="TonB C-terminal" evidence="10">
    <location>
        <begin position="438"/>
        <end position="535"/>
    </location>
</feature>
<keyword evidence="7" id="KW-0653">Protein transport</keyword>
<dbReference type="GO" id="GO:0031992">
    <property type="term" value="F:energy transducer activity"/>
    <property type="evidence" value="ECO:0007669"/>
    <property type="project" value="TreeGrafter"/>
</dbReference>
<dbReference type="OrthoDB" id="9814002at2"/>
<keyword evidence="9" id="KW-0472">Membrane</keyword>
<evidence type="ECO:0000256" key="6">
    <source>
        <dbReference type="ARBA" id="ARBA00022692"/>
    </source>
</evidence>
<dbReference type="NCBIfam" id="TIGR01352">
    <property type="entry name" value="tonB_Cterm"/>
    <property type="match status" value="2"/>
</dbReference>
<evidence type="ECO:0000256" key="2">
    <source>
        <dbReference type="ARBA" id="ARBA00006555"/>
    </source>
</evidence>
<keyword evidence="12" id="KW-1185">Reference proteome</keyword>
<evidence type="ECO:0000259" key="10">
    <source>
        <dbReference type="PROSITE" id="PS52015"/>
    </source>
</evidence>
<evidence type="ECO:0000256" key="3">
    <source>
        <dbReference type="ARBA" id="ARBA00022448"/>
    </source>
</evidence>
<dbReference type="Pfam" id="PF03544">
    <property type="entry name" value="TonB_C"/>
    <property type="match status" value="2"/>
</dbReference>
<keyword evidence="3" id="KW-0813">Transport</keyword>
<evidence type="ECO:0000256" key="1">
    <source>
        <dbReference type="ARBA" id="ARBA00004383"/>
    </source>
</evidence>
<evidence type="ECO:0000256" key="7">
    <source>
        <dbReference type="ARBA" id="ARBA00022927"/>
    </source>
</evidence>
<dbReference type="InterPro" id="IPR037682">
    <property type="entry name" value="TonB_C"/>
</dbReference>
<dbReference type="FunFam" id="3.30.1150.10:FF:000002">
    <property type="entry name" value="Energy transducer TonB"/>
    <property type="match status" value="1"/>
</dbReference>
<proteinExistence type="inferred from homology"/>
<comment type="similarity">
    <text evidence="2">Belongs to the TonB family.</text>
</comment>
<keyword evidence="5" id="KW-0997">Cell inner membrane</keyword>
<protein>
    <submittedName>
        <fullName evidence="11">M56 family peptidase</fullName>
    </submittedName>
</protein>
<dbReference type="Gene3D" id="3.30.1150.10">
    <property type="match status" value="2"/>
</dbReference>